<reference evidence="1 2" key="1">
    <citation type="submission" date="2019-05" db="EMBL/GenBank/DDBJ databases">
        <title>Another draft genome of Portunus trituberculatus and its Hox gene families provides insights of decapod evolution.</title>
        <authorList>
            <person name="Jeong J.-H."/>
            <person name="Song I."/>
            <person name="Kim S."/>
            <person name="Choi T."/>
            <person name="Kim D."/>
            <person name="Ryu S."/>
            <person name="Kim W."/>
        </authorList>
    </citation>
    <scope>NUCLEOTIDE SEQUENCE [LARGE SCALE GENOMIC DNA]</scope>
    <source>
        <tissue evidence="1">Muscle</tissue>
    </source>
</reference>
<gene>
    <name evidence="1" type="primary">DHX37_2</name>
    <name evidence="1" type="ORF">E2C01_091665</name>
</gene>
<dbReference type="InterPro" id="IPR027417">
    <property type="entry name" value="P-loop_NTPase"/>
</dbReference>
<organism evidence="1 2">
    <name type="scientific">Portunus trituberculatus</name>
    <name type="common">Swimming crab</name>
    <name type="synonym">Neptunus trituberculatus</name>
    <dbReference type="NCBI Taxonomy" id="210409"/>
    <lineage>
        <taxon>Eukaryota</taxon>
        <taxon>Metazoa</taxon>
        <taxon>Ecdysozoa</taxon>
        <taxon>Arthropoda</taxon>
        <taxon>Crustacea</taxon>
        <taxon>Multicrustacea</taxon>
        <taxon>Malacostraca</taxon>
        <taxon>Eumalacostraca</taxon>
        <taxon>Eucarida</taxon>
        <taxon>Decapoda</taxon>
        <taxon>Pleocyemata</taxon>
        <taxon>Brachyura</taxon>
        <taxon>Eubrachyura</taxon>
        <taxon>Portunoidea</taxon>
        <taxon>Portunidae</taxon>
        <taxon>Portuninae</taxon>
        <taxon>Portunus</taxon>
    </lineage>
</organism>
<name>A0A5B7JTG0_PORTR</name>
<proteinExistence type="predicted"/>
<dbReference type="OrthoDB" id="10025033at2759"/>
<dbReference type="Gene3D" id="3.40.50.300">
    <property type="entry name" value="P-loop containing nucleotide triphosphate hydrolases"/>
    <property type="match status" value="1"/>
</dbReference>
<keyword evidence="1" id="KW-0347">Helicase</keyword>
<dbReference type="Proteomes" id="UP000324222">
    <property type="component" value="Unassembled WGS sequence"/>
</dbReference>
<sequence>MFDVTIHYNKRTLDDYVGEAYKKTCKIHRQLPEGGILVFLTGEARVTGREGRGW</sequence>
<comment type="caution">
    <text evidence="1">The sequence shown here is derived from an EMBL/GenBank/DDBJ whole genome shotgun (WGS) entry which is preliminary data.</text>
</comment>
<accession>A0A5B7JTG0</accession>
<evidence type="ECO:0000313" key="2">
    <source>
        <dbReference type="Proteomes" id="UP000324222"/>
    </source>
</evidence>
<keyword evidence="1" id="KW-0378">Hydrolase</keyword>
<evidence type="ECO:0000313" key="1">
    <source>
        <dbReference type="EMBL" id="MPC96407.1"/>
    </source>
</evidence>
<keyword evidence="1" id="KW-0067">ATP-binding</keyword>
<protein>
    <submittedName>
        <fullName evidence="1">Putative ATP-dependent RNA helicase DHX37</fullName>
    </submittedName>
</protein>
<keyword evidence="2" id="KW-1185">Reference proteome</keyword>
<keyword evidence="1" id="KW-0547">Nucleotide-binding</keyword>
<dbReference type="GO" id="GO:0004386">
    <property type="term" value="F:helicase activity"/>
    <property type="evidence" value="ECO:0007669"/>
    <property type="project" value="UniProtKB-KW"/>
</dbReference>
<dbReference type="AlphaFoldDB" id="A0A5B7JTG0"/>
<dbReference type="EMBL" id="VSRR010105898">
    <property type="protein sequence ID" value="MPC96407.1"/>
    <property type="molecule type" value="Genomic_DNA"/>
</dbReference>